<proteinExistence type="inferred from homology"/>
<protein>
    <submittedName>
        <fullName evidence="2">Alkaline-shock protein</fullName>
    </submittedName>
</protein>
<dbReference type="PANTHER" id="PTHR34297:SF1">
    <property type="entry name" value="ASP23_GLS24 FAMILY ENVELOPE STRESS RESPONSE PROTEIN"/>
    <property type="match status" value="1"/>
</dbReference>
<evidence type="ECO:0000313" key="3">
    <source>
        <dbReference type="Proteomes" id="UP000639973"/>
    </source>
</evidence>
<evidence type="ECO:0000313" key="2">
    <source>
        <dbReference type="EMBL" id="GGL88594.1"/>
    </source>
</evidence>
<dbReference type="Proteomes" id="UP000639973">
    <property type="component" value="Unassembled WGS sequence"/>
</dbReference>
<comment type="caution">
    <text evidence="2">The sequence shown here is derived from an EMBL/GenBank/DDBJ whole genome shotgun (WGS) entry which is preliminary data.</text>
</comment>
<dbReference type="PANTHER" id="PTHR34297">
    <property type="entry name" value="HYPOTHETICAL CYTOSOLIC PROTEIN-RELATED"/>
    <property type="match status" value="1"/>
</dbReference>
<comment type="similarity">
    <text evidence="1">Belongs to the asp23 family.</text>
</comment>
<name>A0ABQ2GD75_9DEIO</name>
<organism evidence="2 3">
    <name type="scientific">Deinococcus aerolatus</name>
    <dbReference type="NCBI Taxonomy" id="522487"/>
    <lineage>
        <taxon>Bacteria</taxon>
        <taxon>Thermotogati</taxon>
        <taxon>Deinococcota</taxon>
        <taxon>Deinococci</taxon>
        <taxon>Deinococcales</taxon>
        <taxon>Deinococcaceae</taxon>
        <taxon>Deinococcus</taxon>
    </lineage>
</organism>
<accession>A0ABQ2GD75</accession>
<reference evidence="3" key="1">
    <citation type="journal article" date="2019" name="Int. J. Syst. Evol. Microbiol.">
        <title>The Global Catalogue of Microorganisms (GCM) 10K type strain sequencing project: providing services to taxonomists for standard genome sequencing and annotation.</title>
        <authorList>
            <consortium name="The Broad Institute Genomics Platform"/>
            <consortium name="The Broad Institute Genome Sequencing Center for Infectious Disease"/>
            <person name="Wu L."/>
            <person name="Ma J."/>
        </authorList>
    </citation>
    <scope>NUCLEOTIDE SEQUENCE [LARGE SCALE GENOMIC DNA]</scope>
    <source>
        <strain evidence="3">JCM 15442</strain>
    </source>
</reference>
<keyword evidence="3" id="KW-1185">Reference proteome</keyword>
<dbReference type="InterPro" id="IPR005531">
    <property type="entry name" value="Asp23"/>
</dbReference>
<dbReference type="RefSeq" id="WP_188973065.1">
    <property type="nucleotide sequence ID" value="NZ_BMOL01000015.1"/>
</dbReference>
<dbReference type="Pfam" id="PF03780">
    <property type="entry name" value="Asp23"/>
    <property type="match status" value="1"/>
</dbReference>
<dbReference type="EMBL" id="BMOL01000015">
    <property type="protein sequence ID" value="GGL88594.1"/>
    <property type="molecule type" value="Genomic_DNA"/>
</dbReference>
<sequence>MASNPTQSNTPSSEVEISKSVLMDIAATTITGIEGTEVASAPLNMGEVLRNQSSARKPRALRVTRDGGSVSVDVGLNVDFGQNLMGVSQQVQRAVCENIELMTGLKVRAVNVTVQGVCVPAAPAVRGLS</sequence>
<gene>
    <name evidence="2" type="ORF">GCM10010840_28210</name>
</gene>
<evidence type="ECO:0000256" key="1">
    <source>
        <dbReference type="ARBA" id="ARBA00005721"/>
    </source>
</evidence>